<keyword evidence="7" id="KW-1185">Reference proteome</keyword>
<gene>
    <name evidence="6" type="ORF">CROQUDRAFT_666420</name>
</gene>
<dbReference type="InterPro" id="IPR007529">
    <property type="entry name" value="Znf_HIT"/>
</dbReference>
<dbReference type="GO" id="GO:0000492">
    <property type="term" value="P:box C/D snoRNP assembly"/>
    <property type="evidence" value="ECO:0007669"/>
    <property type="project" value="TreeGrafter"/>
</dbReference>
<dbReference type="PROSITE" id="PS51083">
    <property type="entry name" value="ZF_HIT"/>
    <property type="match status" value="1"/>
</dbReference>
<comment type="caution">
    <text evidence="6">The sequence shown here is derived from an EMBL/GenBank/DDBJ whole genome shotgun (WGS) entry which is preliminary data.</text>
</comment>
<protein>
    <recommendedName>
        <fullName evidence="5">HIT-type domain-containing protein</fullName>
    </recommendedName>
</protein>
<evidence type="ECO:0000313" key="7">
    <source>
        <dbReference type="Proteomes" id="UP000886653"/>
    </source>
</evidence>
<dbReference type="OrthoDB" id="18412at2759"/>
<proteinExistence type="predicted"/>
<dbReference type="PANTHER" id="PTHR13483">
    <property type="entry name" value="BOX C_D SNORNA PROTEIN 1-RELATED"/>
    <property type="match status" value="1"/>
</dbReference>
<dbReference type="Pfam" id="PF04438">
    <property type="entry name" value="zf-HIT"/>
    <property type="match status" value="1"/>
</dbReference>
<dbReference type="InterPro" id="IPR051639">
    <property type="entry name" value="BCD1"/>
</dbReference>
<dbReference type="PANTHER" id="PTHR13483:SF11">
    <property type="entry name" value="ZINC FINGER HIT DOMAIN-CONTAINING PROTEIN 3"/>
    <property type="match status" value="1"/>
</dbReference>
<dbReference type="Proteomes" id="UP000886653">
    <property type="component" value="Unassembled WGS sequence"/>
</dbReference>
<evidence type="ECO:0000256" key="2">
    <source>
        <dbReference type="ARBA" id="ARBA00022771"/>
    </source>
</evidence>
<evidence type="ECO:0000313" key="6">
    <source>
        <dbReference type="EMBL" id="KAG0139491.1"/>
    </source>
</evidence>
<evidence type="ECO:0000256" key="3">
    <source>
        <dbReference type="ARBA" id="ARBA00022833"/>
    </source>
</evidence>
<name>A0A9P6T5B3_9BASI</name>
<evidence type="ECO:0000256" key="1">
    <source>
        <dbReference type="ARBA" id="ARBA00022723"/>
    </source>
</evidence>
<keyword evidence="1" id="KW-0479">Metal-binding</keyword>
<dbReference type="GO" id="GO:0048254">
    <property type="term" value="P:snoRNA localization"/>
    <property type="evidence" value="ECO:0007669"/>
    <property type="project" value="TreeGrafter"/>
</dbReference>
<keyword evidence="3" id="KW-0862">Zinc</keyword>
<dbReference type="EMBL" id="MU167577">
    <property type="protein sequence ID" value="KAG0139491.1"/>
    <property type="molecule type" value="Genomic_DNA"/>
</dbReference>
<keyword evidence="2 4" id="KW-0863">Zinc-finger</keyword>
<dbReference type="Gene3D" id="3.30.60.190">
    <property type="match status" value="1"/>
</dbReference>
<dbReference type="GO" id="GO:0000463">
    <property type="term" value="P:maturation of LSU-rRNA from tricistronic rRNA transcript (SSU-rRNA, 5.8S rRNA, LSU-rRNA)"/>
    <property type="evidence" value="ECO:0007669"/>
    <property type="project" value="TreeGrafter"/>
</dbReference>
<evidence type="ECO:0000259" key="5">
    <source>
        <dbReference type="PROSITE" id="PS51083"/>
    </source>
</evidence>
<sequence length="227" mass="25954">MPKQTANRTKQKQCGICQEASKKYTCPRDQVAYCSIACFSIHKQQANCPGTRLSSPRVKIEPSESHLKSESCPAFTLPKIQAEEETIDEPVPVRRLEDLHWPPPLDDYQLAVFYDPLRRDEVKPLRKFEWEAIASSPALRTFLASAPSNLKEMLQNVSKQPEPEQRHRMIEQLLGLQPTNPPLHHRDHRQVGPQPPLVSDQEQKLFRPFAELVKDVLDTARGSNSFI</sequence>
<dbReference type="GO" id="GO:0008270">
    <property type="term" value="F:zinc ion binding"/>
    <property type="evidence" value="ECO:0007669"/>
    <property type="project" value="UniProtKB-UniRule"/>
</dbReference>
<evidence type="ECO:0000256" key="4">
    <source>
        <dbReference type="PROSITE-ProRule" id="PRU00453"/>
    </source>
</evidence>
<dbReference type="CDD" id="cd23024">
    <property type="entry name" value="zf-HIT_ZNHIT2-3"/>
    <property type="match status" value="1"/>
</dbReference>
<dbReference type="AlphaFoldDB" id="A0A9P6T5B3"/>
<dbReference type="GO" id="GO:0070761">
    <property type="term" value="C:pre-snoRNP complex"/>
    <property type="evidence" value="ECO:0007669"/>
    <property type="project" value="TreeGrafter"/>
</dbReference>
<organism evidence="6 7">
    <name type="scientific">Cronartium quercuum f. sp. fusiforme G11</name>
    <dbReference type="NCBI Taxonomy" id="708437"/>
    <lineage>
        <taxon>Eukaryota</taxon>
        <taxon>Fungi</taxon>
        <taxon>Dikarya</taxon>
        <taxon>Basidiomycota</taxon>
        <taxon>Pucciniomycotina</taxon>
        <taxon>Pucciniomycetes</taxon>
        <taxon>Pucciniales</taxon>
        <taxon>Coleosporiaceae</taxon>
        <taxon>Cronartium</taxon>
    </lineage>
</organism>
<dbReference type="SUPFAM" id="SSF144232">
    <property type="entry name" value="HIT/MYND zinc finger-like"/>
    <property type="match status" value="1"/>
</dbReference>
<reference evidence="6" key="1">
    <citation type="submission" date="2013-11" db="EMBL/GenBank/DDBJ databases">
        <title>Genome sequence of the fusiform rust pathogen reveals effectors for host alternation and coevolution with pine.</title>
        <authorList>
            <consortium name="DOE Joint Genome Institute"/>
            <person name="Smith K."/>
            <person name="Pendleton A."/>
            <person name="Kubisiak T."/>
            <person name="Anderson C."/>
            <person name="Salamov A."/>
            <person name="Aerts A."/>
            <person name="Riley R."/>
            <person name="Clum A."/>
            <person name="Lindquist E."/>
            <person name="Ence D."/>
            <person name="Campbell M."/>
            <person name="Kronenberg Z."/>
            <person name="Feau N."/>
            <person name="Dhillon B."/>
            <person name="Hamelin R."/>
            <person name="Burleigh J."/>
            <person name="Smith J."/>
            <person name="Yandell M."/>
            <person name="Nelson C."/>
            <person name="Grigoriev I."/>
            <person name="Davis J."/>
        </authorList>
    </citation>
    <scope>NUCLEOTIDE SEQUENCE</scope>
    <source>
        <strain evidence="6">G11</strain>
    </source>
</reference>
<accession>A0A9P6T5B3</accession>
<feature type="domain" description="HIT-type" evidence="5">
    <location>
        <begin position="14"/>
        <end position="48"/>
    </location>
</feature>
<dbReference type="GO" id="GO:0005634">
    <property type="term" value="C:nucleus"/>
    <property type="evidence" value="ECO:0007669"/>
    <property type="project" value="TreeGrafter"/>
</dbReference>